<dbReference type="Gene3D" id="3.90.1310.10">
    <property type="entry name" value="Penicillin-binding protein 2a (Domain 2)"/>
    <property type="match status" value="1"/>
</dbReference>
<gene>
    <name evidence="3" type="ORF">ACFOUW_39395</name>
</gene>
<dbReference type="Gene3D" id="3.40.710.10">
    <property type="entry name" value="DD-peptidase/beta-lactamase superfamily"/>
    <property type="match status" value="1"/>
</dbReference>
<dbReference type="SUPFAM" id="SSF56601">
    <property type="entry name" value="beta-lactamase/transpeptidase-like"/>
    <property type="match status" value="1"/>
</dbReference>
<dbReference type="Pfam" id="PF00905">
    <property type="entry name" value="Transpeptidase"/>
    <property type="match status" value="1"/>
</dbReference>
<evidence type="ECO:0000313" key="4">
    <source>
        <dbReference type="Proteomes" id="UP001595699"/>
    </source>
</evidence>
<dbReference type="Pfam" id="PF21922">
    <property type="entry name" value="PBP_dimer_2"/>
    <property type="match status" value="1"/>
</dbReference>
<dbReference type="PANTHER" id="PTHR30627:SF24">
    <property type="entry name" value="PENICILLIN-BINDING PROTEIN 4B"/>
    <property type="match status" value="1"/>
</dbReference>
<dbReference type="RefSeq" id="WP_205115868.1">
    <property type="nucleotide sequence ID" value="NZ_JAFBCM010000001.1"/>
</dbReference>
<evidence type="ECO:0000259" key="1">
    <source>
        <dbReference type="Pfam" id="PF00905"/>
    </source>
</evidence>
<dbReference type="InterPro" id="IPR054120">
    <property type="entry name" value="PBPA_dimer"/>
</dbReference>
<dbReference type="InterPro" id="IPR036138">
    <property type="entry name" value="PBP_dimer_sf"/>
</dbReference>
<dbReference type="InterPro" id="IPR012338">
    <property type="entry name" value="Beta-lactam/transpept-like"/>
</dbReference>
<sequence>MNRPIRRIAIAFVVLFLVLLVNINYIQVIQAPDLNARSDNRRVLLDEYARQRGPILVGGRPVASSVATDDDLVYLRKYASPDLYGHLTGYYSFIYGRSGVEKVENSVLAGTDNRFFVRRLVDMLTNRPAQSGDVSLTINPRLQEIAHRELGDKKGSVVAYEPTTGKVLAMVSHPTWDPNKLSSHSAKEITANWKELLADKTKPMENRAIQRRYPPGSTFKLVTAAAALTSRKYNLETQIPGPAVLDLPQTSRNITNHDNRACKDGQVTLQEALEISCNTAFANVGLTLGADALREQAEKFGFGTRMFPELDGASSAFPAAGKIDKPQTAMSSIGQYDVAATPLQMAMVTGAIANRGKVMKPYLIDQVRGPDTLPLETTEPTELGQAVTPEVADQLKQMMVNVVDNGTGKPARIDGVSVGGKTGTAQTTPDRPPFAWFVSFAPADDPKVAVAVVIEEANVAPDDISGGKLAAPIAKALMEEVIGR</sequence>
<evidence type="ECO:0000313" key="3">
    <source>
        <dbReference type="EMBL" id="MFC3766947.1"/>
    </source>
</evidence>
<name>A0ABV7YRD9_9ACTN</name>
<keyword evidence="4" id="KW-1185">Reference proteome</keyword>
<dbReference type="SUPFAM" id="SSF56519">
    <property type="entry name" value="Penicillin binding protein dimerisation domain"/>
    <property type="match status" value="1"/>
</dbReference>
<evidence type="ECO:0000259" key="2">
    <source>
        <dbReference type="Pfam" id="PF21922"/>
    </source>
</evidence>
<accession>A0ABV7YRD9</accession>
<protein>
    <submittedName>
        <fullName evidence="3">Peptidoglycan D,D-transpeptidase FtsI family protein</fullName>
    </submittedName>
</protein>
<dbReference type="InterPro" id="IPR001460">
    <property type="entry name" value="PCN-bd_Tpept"/>
</dbReference>
<dbReference type="PANTHER" id="PTHR30627">
    <property type="entry name" value="PEPTIDOGLYCAN D,D-TRANSPEPTIDASE"/>
    <property type="match status" value="1"/>
</dbReference>
<proteinExistence type="predicted"/>
<dbReference type="Proteomes" id="UP001595699">
    <property type="component" value="Unassembled WGS sequence"/>
</dbReference>
<dbReference type="EMBL" id="JBHRZH010000062">
    <property type="protein sequence ID" value="MFC3766947.1"/>
    <property type="molecule type" value="Genomic_DNA"/>
</dbReference>
<feature type="domain" description="Penicillin binding protein A dimerisation" evidence="2">
    <location>
        <begin position="52"/>
        <end position="134"/>
    </location>
</feature>
<organism evidence="3 4">
    <name type="scientific">Tenggerimyces flavus</name>
    <dbReference type="NCBI Taxonomy" id="1708749"/>
    <lineage>
        <taxon>Bacteria</taxon>
        <taxon>Bacillati</taxon>
        <taxon>Actinomycetota</taxon>
        <taxon>Actinomycetes</taxon>
        <taxon>Propionibacteriales</taxon>
        <taxon>Nocardioidaceae</taxon>
        <taxon>Tenggerimyces</taxon>
    </lineage>
</organism>
<feature type="domain" description="Penicillin-binding protein transpeptidase" evidence="1">
    <location>
        <begin position="155"/>
        <end position="479"/>
    </location>
</feature>
<comment type="caution">
    <text evidence="3">The sequence shown here is derived from an EMBL/GenBank/DDBJ whole genome shotgun (WGS) entry which is preliminary data.</text>
</comment>
<reference evidence="4" key="1">
    <citation type="journal article" date="2019" name="Int. J. Syst. Evol. Microbiol.">
        <title>The Global Catalogue of Microorganisms (GCM) 10K type strain sequencing project: providing services to taxonomists for standard genome sequencing and annotation.</title>
        <authorList>
            <consortium name="The Broad Institute Genomics Platform"/>
            <consortium name="The Broad Institute Genome Sequencing Center for Infectious Disease"/>
            <person name="Wu L."/>
            <person name="Ma J."/>
        </authorList>
    </citation>
    <scope>NUCLEOTIDE SEQUENCE [LARGE SCALE GENOMIC DNA]</scope>
    <source>
        <strain evidence="4">CGMCC 4.7241</strain>
    </source>
</reference>
<dbReference type="InterPro" id="IPR050515">
    <property type="entry name" value="Beta-lactam/transpept"/>
</dbReference>